<name>A0A8C5MIE5_9ANUR</name>
<reference evidence="7" key="1">
    <citation type="submission" date="2025-08" db="UniProtKB">
        <authorList>
            <consortium name="Ensembl"/>
        </authorList>
    </citation>
    <scope>IDENTIFICATION</scope>
</reference>
<feature type="domain" description="WxxW" evidence="6">
    <location>
        <begin position="309"/>
        <end position="397"/>
    </location>
</feature>
<dbReference type="GeneTree" id="ENSGT00940000156076"/>
<organism evidence="7 8">
    <name type="scientific">Leptobrachium leishanense</name>
    <name type="common">Leishan spiny toad</name>
    <dbReference type="NCBI Taxonomy" id="445787"/>
    <lineage>
        <taxon>Eukaryota</taxon>
        <taxon>Metazoa</taxon>
        <taxon>Chordata</taxon>
        <taxon>Craniata</taxon>
        <taxon>Vertebrata</taxon>
        <taxon>Euteleostomi</taxon>
        <taxon>Amphibia</taxon>
        <taxon>Batrachia</taxon>
        <taxon>Anura</taxon>
        <taxon>Pelobatoidea</taxon>
        <taxon>Megophryidae</taxon>
        <taxon>Leptobrachium</taxon>
    </lineage>
</organism>
<dbReference type="Pfam" id="PF13330">
    <property type="entry name" value="Mucin2_WxxW"/>
    <property type="match status" value="9"/>
</dbReference>
<feature type="region of interest" description="Disordered" evidence="5">
    <location>
        <begin position="408"/>
        <end position="658"/>
    </location>
</feature>
<evidence type="ECO:0000256" key="3">
    <source>
        <dbReference type="ARBA" id="ARBA00022729"/>
    </source>
</evidence>
<reference evidence="7" key="2">
    <citation type="submission" date="2025-09" db="UniProtKB">
        <authorList>
            <consortium name="Ensembl"/>
        </authorList>
    </citation>
    <scope>IDENTIFICATION</scope>
</reference>
<proteinExistence type="predicted"/>
<feature type="domain" description="WxxW" evidence="6">
    <location>
        <begin position="1693"/>
        <end position="1781"/>
    </location>
</feature>
<keyword evidence="3" id="KW-0732">Signal</keyword>
<feature type="domain" description="WxxW" evidence="6">
    <location>
        <begin position="131"/>
        <end position="217"/>
    </location>
</feature>
<feature type="region of interest" description="Disordered" evidence="5">
    <location>
        <begin position="239"/>
        <end position="291"/>
    </location>
</feature>
<sequence>MECVADCGCYDNEGKHYKVGTPVRTTENCQSCSCTLSGISCKYNKEACYCEYHGKIYNYNNVIYNTTDGIGGCITAICKENGTIYRDIYECTTHTTTTSTPFTFTTTPSTTVTGTTTPIPTTLCVKESCQWSEWYDISYPNSNIDGGDFETFTDLRAKGYAICSHPKDVQCRAAHFPDVPLDKLDQRVQCNASFGLLCYNKDQSPPKCYNYEIKVKCCSLVRCDATTTVLTTTEKSTTISSTTPSTIEPTTTKETTTSSTHFTTTSTHKPTTPTTPIKTTTPPTTSTSTAVSSTTIISTTSACKPICRWTPWIDVHNPIDVKNDGDFETYENIRAAGKHICEKPDGIQCRSEKFPEVPIGRIGQVVQCNVTFGLVCKNEEQEGNIHICLNYQVKVLCCDDGHCLPTTSELPTTTPSTTKSTMTPTVPTTTSIATTSITTETTTPTPIPTTSITTETTTPTPIPTTSITTETTTPTPIPTTSITTETTTPTPKSTTTETTTETTTPTPIPTTSITTETSTPTPIPTTSITTETTTLTPKSTTTETTTETTTPTPIPTTSITTETSTPTPIPTTSISTETTTPTPSPTTTETTTETTTPTPIPATSSTETTTETTTLTTIPTTTSTTTETTAPTPISTTTSTTTHSTTTETTTPTPIPTTISEHCQPRCKWTTWLDVDSPTKGTDGGDIETYQNFLAKGKQVCKNPQNIECRAEDFPDISIDDVGQVVKCEVTVGLVCNNKDQIGKVKQCFNYQIKVLCCDDYSHCSTTSKATTIPIPTTETTTPTPIPTTNPTTTETSTPIPTTTSTTIETTTPTPIPTTTSTTTTSTIRETTTPIPTTSPTTTETTTPTPVSTTSPSTTSTSTVVSSTTTTACKPICKWTTWIDVHSPVVGKDEGDFETYENIRAAGKQICKKPDGIECRSEKFPEIPIGQIGQVVQCDVTFGLVCKNEEQEGDFNVCLNYQVKVLCCDDSHCLPTTTELPTTTPSITKSTTTPTIPTTSSTTSPSTEITPSSATTQCFKEVCDWSIWFDVSYPKSDFDGGDFDTFENIRAKGYSLCKHPEEVECRAERFPDTPLDELEQNVQCNSSFGLLCYNKDQLPPICYNYEIRVKCCKSVPCEIPTTETPTTSVPTTATTIRSTTETTTPTPVPTTSSTTTTSTTRESTTPTTTTSTTTETTTPTPIPTTTSTTTTSTTTESTPTPVPTTTSTTKTITETTTPTPVPTTTPTTPEACQPRCKWSPWLDVDSPTKGTDGGDIETYQNILAKGKQVCKKPQNIECRAEDFPDISIDDVGQVVRCDVTVGLVCNNQDQTGKVKQCYNYQIKVLCCDDYSHCSTTTIPTTTSIPATETTTSTPVPTTTVTTTETTTPVPTTTSTTTISTTETTTPTPIPTTTSTTTTSTTTETTTPTPLSTTTPTTTTSTTTETTTPTPVPTTTPTTTEPCQPRCKWSAWLDVDSPTKGTDGGDIETYQNILAKGKQVCKKPQNIECRAEDFPDISIDDVGQVVQCDVTVGLVCNNQDQTGKVKQCYNYQIKVLCCDDYSHCSTTTIPTTTSIASTETTTSTPVPTTTVTTTETTTPVPTTTVTTTETTTPVPTTTSTTTISTTETTTPTPIPTTTSTTITSTTTETTTPTPVPTTTSTTTTSTTTETTTPTPLSTTTPTTTTSTTTETTTPTPVPTTTPTTTEPCQPRCKWSAWLDVDSPTKGTDGGDIETYQNILAKGKQVCKKPQNIECRAEDFPDISIDDVGQVVQCDVTVGLVCNNKDQTGKVKQCYNYQIKVLCCDDYSHCSTTTIPTTTSKPATETTTSTPVPTTTVTTTETTTPVPTTTSTTTISTTETTTPTPIPTTTSTTITSTTTETTTPTPVPTTTSTTTETTTPTPLSTTTPTTTTSTTTETTTPTPVPTTTPTTTEPCQPRCKWSAWLDVDSPTKGTDGGDIETYQNILAKENKFARNLRILNVGLKIFLISVLMMLGKLSSVMSQLV</sequence>
<feature type="region of interest" description="Disordered" evidence="5">
    <location>
        <begin position="775"/>
        <end position="863"/>
    </location>
</feature>
<keyword evidence="4" id="KW-0325">Glycoprotein</keyword>
<protein>
    <recommendedName>
        <fullName evidence="6">WxxW domain-containing protein</fullName>
    </recommendedName>
</protein>
<evidence type="ECO:0000256" key="4">
    <source>
        <dbReference type="ARBA" id="ARBA00023180"/>
    </source>
</evidence>
<feature type="domain" description="WxxW" evidence="6">
    <location>
        <begin position="1448"/>
        <end position="1536"/>
    </location>
</feature>
<comment type="subcellular location">
    <subcellularLocation>
        <location evidence="1">Secreted</location>
    </subcellularLocation>
</comment>
<dbReference type="Ensembl" id="ENSLLET00000015124.1">
    <property type="protein sequence ID" value="ENSLLEP00000014556.1"/>
    <property type="gene ID" value="ENSLLEG00000009250.1"/>
</dbReference>
<dbReference type="PANTHER" id="PTHR15031">
    <property type="entry name" value="CARTILAGE INTERMEDIATE LAYER PROTEIN CLIP"/>
    <property type="match status" value="1"/>
</dbReference>
<feature type="domain" description="WxxW" evidence="6">
    <location>
        <begin position="669"/>
        <end position="757"/>
    </location>
</feature>
<evidence type="ECO:0000256" key="5">
    <source>
        <dbReference type="SAM" id="MobiDB-lite"/>
    </source>
</evidence>
<dbReference type="InterPro" id="IPR025155">
    <property type="entry name" value="WxxW_domain"/>
</dbReference>
<dbReference type="Proteomes" id="UP000694569">
    <property type="component" value="Unplaced"/>
</dbReference>
<keyword evidence="8" id="KW-1185">Reference proteome</keyword>
<accession>A0A8C5MIE5</accession>
<evidence type="ECO:0000313" key="8">
    <source>
        <dbReference type="Proteomes" id="UP000694569"/>
    </source>
</evidence>
<feature type="domain" description="WxxW" evidence="6">
    <location>
        <begin position="1238"/>
        <end position="1326"/>
    </location>
</feature>
<feature type="compositionally biased region" description="Low complexity" evidence="5">
    <location>
        <begin position="1122"/>
        <end position="1230"/>
    </location>
</feature>
<feature type="region of interest" description="Disordered" evidence="5">
    <location>
        <begin position="984"/>
        <end position="1011"/>
    </location>
</feature>
<feature type="region of interest" description="Disordered" evidence="5">
    <location>
        <begin position="1122"/>
        <end position="1232"/>
    </location>
</feature>
<keyword evidence="2" id="KW-0964">Secreted</keyword>
<feature type="region of interest" description="Disordered" evidence="5">
    <location>
        <begin position="1793"/>
        <end position="1913"/>
    </location>
</feature>
<dbReference type="OrthoDB" id="10056274at2759"/>
<feature type="compositionally biased region" description="Low complexity" evidence="5">
    <location>
        <begin position="1345"/>
        <end position="1441"/>
    </location>
</feature>
<dbReference type="GO" id="GO:0005576">
    <property type="term" value="C:extracellular region"/>
    <property type="evidence" value="ECO:0007669"/>
    <property type="project" value="UniProtKB-SubCell"/>
</dbReference>
<evidence type="ECO:0000313" key="7">
    <source>
        <dbReference type="Ensembl" id="ENSLLEP00000014556.1"/>
    </source>
</evidence>
<feature type="compositionally biased region" description="Low complexity" evidence="5">
    <location>
        <begin position="1557"/>
        <end position="1686"/>
    </location>
</feature>
<feature type="domain" description="WxxW" evidence="6">
    <location>
        <begin position="1919"/>
        <end position="1949"/>
    </location>
</feature>
<evidence type="ECO:0000256" key="1">
    <source>
        <dbReference type="ARBA" id="ARBA00004613"/>
    </source>
</evidence>
<feature type="region of interest" description="Disordered" evidence="5">
    <location>
        <begin position="1557"/>
        <end position="1687"/>
    </location>
</feature>
<feature type="domain" description="WxxW" evidence="6">
    <location>
        <begin position="879"/>
        <end position="967"/>
    </location>
</feature>
<evidence type="ECO:0000259" key="6">
    <source>
        <dbReference type="Pfam" id="PF13330"/>
    </source>
</evidence>
<feature type="compositionally biased region" description="Low complexity" evidence="5">
    <location>
        <begin position="1793"/>
        <end position="1912"/>
    </location>
</feature>
<feature type="domain" description="WxxW" evidence="6">
    <location>
        <begin position="1025"/>
        <end position="1111"/>
    </location>
</feature>
<evidence type="ECO:0000256" key="2">
    <source>
        <dbReference type="ARBA" id="ARBA00022525"/>
    </source>
</evidence>
<dbReference type="InterPro" id="IPR039675">
    <property type="entry name" value="CILP1/CILP2"/>
</dbReference>
<feature type="region of interest" description="Disordered" evidence="5">
    <location>
        <begin position="1345"/>
        <end position="1442"/>
    </location>
</feature>